<feature type="compositionally biased region" description="Basic and acidic residues" evidence="1">
    <location>
        <begin position="1"/>
        <end position="16"/>
    </location>
</feature>
<evidence type="ECO:0000256" key="1">
    <source>
        <dbReference type="SAM" id="MobiDB-lite"/>
    </source>
</evidence>
<evidence type="ECO:0000313" key="2">
    <source>
        <dbReference type="EMBL" id="MDA0159103.1"/>
    </source>
</evidence>
<accession>A0A9X3S2Y2</accession>
<dbReference type="Proteomes" id="UP001149140">
    <property type="component" value="Unassembled WGS sequence"/>
</dbReference>
<reference evidence="2" key="1">
    <citation type="submission" date="2022-10" db="EMBL/GenBank/DDBJ databases">
        <title>The WGS of Solirubrobacter ginsenosidimutans DSM 21036.</title>
        <authorList>
            <person name="Jiang Z."/>
        </authorList>
    </citation>
    <scope>NUCLEOTIDE SEQUENCE</scope>
    <source>
        <strain evidence="2">DSM 21036</strain>
    </source>
</reference>
<keyword evidence="3" id="KW-1185">Reference proteome</keyword>
<dbReference type="EMBL" id="JAPDOD010000001">
    <property type="protein sequence ID" value="MDA0159103.1"/>
    <property type="molecule type" value="Genomic_DNA"/>
</dbReference>
<protein>
    <submittedName>
        <fullName evidence="2">Uncharacterized protein</fullName>
    </submittedName>
</protein>
<evidence type="ECO:0000313" key="3">
    <source>
        <dbReference type="Proteomes" id="UP001149140"/>
    </source>
</evidence>
<sequence length="51" mass="5394">MNPQRTNDKRDDENHPGAEGGESDATHRPPAAPADDDSPLGDTDQHSNADA</sequence>
<organism evidence="2 3">
    <name type="scientific">Solirubrobacter ginsenosidimutans</name>
    <dbReference type="NCBI Taxonomy" id="490573"/>
    <lineage>
        <taxon>Bacteria</taxon>
        <taxon>Bacillati</taxon>
        <taxon>Actinomycetota</taxon>
        <taxon>Thermoleophilia</taxon>
        <taxon>Solirubrobacterales</taxon>
        <taxon>Solirubrobacteraceae</taxon>
        <taxon>Solirubrobacter</taxon>
    </lineage>
</organism>
<dbReference type="RefSeq" id="WP_270037763.1">
    <property type="nucleotide sequence ID" value="NZ_JAPDOD010000001.1"/>
</dbReference>
<feature type="region of interest" description="Disordered" evidence="1">
    <location>
        <begin position="1"/>
        <end position="51"/>
    </location>
</feature>
<dbReference type="AlphaFoldDB" id="A0A9X3S2Y2"/>
<comment type="caution">
    <text evidence="2">The sequence shown here is derived from an EMBL/GenBank/DDBJ whole genome shotgun (WGS) entry which is preliminary data.</text>
</comment>
<proteinExistence type="predicted"/>
<name>A0A9X3S2Y2_9ACTN</name>
<gene>
    <name evidence="2" type="ORF">OM076_02400</name>
</gene>